<protein>
    <submittedName>
        <fullName evidence="2">Uncharacterized protein</fullName>
    </submittedName>
</protein>
<keyword evidence="3" id="KW-1185">Reference proteome</keyword>
<proteinExistence type="predicted"/>
<evidence type="ECO:0000313" key="2">
    <source>
        <dbReference type="EMBL" id="CAL1355880.1"/>
    </source>
</evidence>
<dbReference type="EMBL" id="OZ034813">
    <property type="protein sequence ID" value="CAL1355880.1"/>
    <property type="molecule type" value="Genomic_DNA"/>
</dbReference>
<gene>
    <name evidence="2" type="ORF">LTRI10_LOCUS3611</name>
</gene>
<reference evidence="2 3" key="1">
    <citation type="submission" date="2024-04" db="EMBL/GenBank/DDBJ databases">
        <authorList>
            <person name="Fracassetti M."/>
        </authorList>
    </citation>
    <scope>NUCLEOTIDE SEQUENCE [LARGE SCALE GENOMIC DNA]</scope>
</reference>
<feature type="compositionally biased region" description="Basic and acidic residues" evidence="1">
    <location>
        <begin position="129"/>
        <end position="146"/>
    </location>
</feature>
<feature type="region of interest" description="Disordered" evidence="1">
    <location>
        <begin position="18"/>
        <end position="89"/>
    </location>
</feature>
<accession>A0AAV2CJF7</accession>
<organism evidence="2 3">
    <name type="scientific">Linum trigynum</name>
    <dbReference type="NCBI Taxonomy" id="586398"/>
    <lineage>
        <taxon>Eukaryota</taxon>
        <taxon>Viridiplantae</taxon>
        <taxon>Streptophyta</taxon>
        <taxon>Embryophyta</taxon>
        <taxon>Tracheophyta</taxon>
        <taxon>Spermatophyta</taxon>
        <taxon>Magnoliopsida</taxon>
        <taxon>eudicotyledons</taxon>
        <taxon>Gunneridae</taxon>
        <taxon>Pentapetalae</taxon>
        <taxon>rosids</taxon>
        <taxon>fabids</taxon>
        <taxon>Malpighiales</taxon>
        <taxon>Linaceae</taxon>
        <taxon>Linum</taxon>
    </lineage>
</organism>
<evidence type="ECO:0000313" key="3">
    <source>
        <dbReference type="Proteomes" id="UP001497516"/>
    </source>
</evidence>
<dbReference type="AlphaFoldDB" id="A0AAV2CJF7"/>
<sequence length="171" mass="17974">MGDLLFWSLSGGGRQVAEVSSEQKEAADAVASRNGQPSMSDSRCRSKAGRKPGIGEEGSASNHKSRLRKAAISAPERKGSDSPNVGKGSWVEVPVREVAAIASSPVRAAAHQSSGDPFACDSSETSPEGEVRDFEIKKKPMGEPTRKGHVQQVVCAFEAGMSLEPSQHSSP</sequence>
<evidence type="ECO:0000256" key="1">
    <source>
        <dbReference type="SAM" id="MobiDB-lite"/>
    </source>
</evidence>
<dbReference type="Proteomes" id="UP001497516">
    <property type="component" value="Chromosome 1"/>
</dbReference>
<feature type="region of interest" description="Disordered" evidence="1">
    <location>
        <begin position="107"/>
        <end position="149"/>
    </location>
</feature>
<name>A0AAV2CJF7_9ROSI</name>